<gene>
    <name evidence="2" type="ORF">COV53_05900</name>
</gene>
<reference evidence="2 3" key="1">
    <citation type="submission" date="2017-09" db="EMBL/GenBank/DDBJ databases">
        <title>Depth-based differentiation of microbial function through sediment-hosted aquifers and enrichment of novel symbionts in the deep terrestrial subsurface.</title>
        <authorList>
            <person name="Probst A.J."/>
            <person name="Ladd B."/>
            <person name="Jarett J.K."/>
            <person name="Geller-Mcgrath D.E."/>
            <person name="Sieber C.M."/>
            <person name="Emerson J.B."/>
            <person name="Anantharaman K."/>
            <person name="Thomas B.C."/>
            <person name="Malmstrom R."/>
            <person name="Stieglmeier M."/>
            <person name="Klingl A."/>
            <person name="Woyke T."/>
            <person name="Ryan C.M."/>
            <person name="Banfield J.F."/>
        </authorList>
    </citation>
    <scope>NUCLEOTIDE SEQUENCE [LARGE SCALE GENOMIC DNA]</scope>
    <source>
        <strain evidence="2">CG11_big_fil_rev_8_21_14_0_20_37_11</strain>
    </source>
</reference>
<sequence>MAKGTTIFIIILTSLAFLLLGINIGKRLPKFDQENSSGQAQPTPFPTNTPIPSPTISFLPSSSTISATTKPKTKSLSTYQDKTCGFSVSYPSSFLSTKTVNNNSFILADPDNEKEAIAATCAEVIPRPPVSSDKIEAIKLDGVPATLYHDSYSDGSPRDEFIVKHPKTGIEIIIAGFGESFKQATTSFKFL</sequence>
<comment type="caution">
    <text evidence="2">The sequence shown here is derived from an EMBL/GenBank/DDBJ whole genome shotgun (WGS) entry which is preliminary data.</text>
</comment>
<keyword evidence="1" id="KW-0472">Membrane</keyword>
<organism evidence="2 3">
    <name type="scientific">Candidatus Gottesmanbacteria bacterium CG11_big_fil_rev_8_21_14_0_20_37_11</name>
    <dbReference type="NCBI Taxonomy" id="1974575"/>
    <lineage>
        <taxon>Bacteria</taxon>
        <taxon>Candidatus Gottesmaniibacteriota</taxon>
    </lineage>
</organism>
<keyword evidence="1" id="KW-0812">Transmembrane</keyword>
<evidence type="ECO:0000256" key="1">
    <source>
        <dbReference type="SAM" id="Phobius"/>
    </source>
</evidence>
<name>A0A2H0NIB6_9BACT</name>
<protein>
    <submittedName>
        <fullName evidence="2">Uncharacterized protein</fullName>
    </submittedName>
</protein>
<dbReference type="Proteomes" id="UP000230707">
    <property type="component" value="Unassembled WGS sequence"/>
</dbReference>
<accession>A0A2H0NIB6</accession>
<evidence type="ECO:0000313" key="2">
    <source>
        <dbReference type="EMBL" id="PIR07886.1"/>
    </source>
</evidence>
<dbReference type="EMBL" id="PCWS01000133">
    <property type="protein sequence ID" value="PIR07886.1"/>
    <property type="molecule type" value="Genomic_DNA"/>
</dbReference>
<proteinExistence type="predicted"/>
<feature type="transmembrane region" description="Helical" evidence="1">
    <location>
        <begin position="6"/>
        <end position="25"/>
    </location>
</feature>
<evidence type="ECO:0000313" key="3">
    <source>
        <dbReference type="Proteomes" id="UP000230707"/>
    </source>
</evidence>
<dbReference type="AlphaFoldDB" id="A0A2H0NIB6"/>
<keyword evidence="1" id="KW-1133">Transmembrane helix</keyword>